<gene>
    <name evidence="2" type="ORF">GW587_11980</name>
</gene>
<evidence type="ECO:0000256" key="1">
    <source>
        <dbReference type="SAM" id="Phobius"/>
    </source>
</evidence>
<evidence type="ECO:0000313" key="2">
    <source>
        <dbReference type="EMBL" id="NGZ84967.1"/>
    </source>
</evidence>
<protein>
    <recommendedName>
        <fullName evidence="4">Type IV pilus modification protein PilV</fullName>
    </recommendedName>
</protein>
<dbReference type="RefSeq" id="WP_166102892.1">
    <property type="nucleotide sequence ID" value="NZ_JAADJT010000005.1"/>
</dbReference>
<keyword evidence="1" id="KW-1133">Transmembrane helix</keyword>
<evidence type="ECO:0008006" key="4">
    <source>
        <dbReference type="Google" id="ProtNLM"/>
    </source>
</evidence>
<dbReference type="EMBL" id="JAADJT010000005">
    <property type="protein sequence ID" value="NGZ84967.1"/>
    <property type="molecule type" value="Genomic_DNA"/>
</dbReference>
<reference evidence="3" key="1">
    <citation type="submission" date="2023-07" db="EMBL/GenBank/DDBJ databases">
        <title>Duganella aceri sp. nov., isolated from tree sap.</title>
        <authorList>
            <person name="Kim I.S."/>
        </authorList>
    </citation>
    <scope>NUCLEOTIDE SEQUENCE [LARGE SCALE GENOMIC DNA]</scope>
    <source>
        <strain evidence="3">SAP-35</strain>
    </source>
</reference>
<organism evidence="2 3">
    <name type="scientific">Duganella aceris</name>
    <dbReference type="NCBI Taxonomy" id="2703883"/>
    <lineage>
        <taxon>Bacteria</taxon>
        <taxon>Pseudomonadati</taxon>
        <taxon>Pseudomonadota</taxon>
        <taxon>Betaproteobacteria</taxon>
        <taxon>Burkholderiales</taxon>
        <taxon>Oxalobacteraceae</taxon>
        <taxon>Telluria group</taxon>
        <taxon>Duganella</taxon>
    </lineage>
</organism>
<feature type="transmembrane region" description="Helical" evidence="1">
    <location>
        <begin position="16"/>
        <end position="39"/>
    </location>
</feature>
<dbReference type="InterPro" id="IPR012902">
    <property type="entry name" value="N_methyl_site"/>
</dbReference>
<dbReference type="Pfam" id="PF07963">
    <property type="entry name" value="N_methyl"/>
    <property type="match status" value="1"/>
</dbReference>
<comment type="caution">
    <text evidence="2">The sequence shown here is derived from an EMBL/GenBank/DDBJ whole genome shotgun (WGS) entry which is preliminary data.</text>
</comment>
<evidence type="ECO:0000313" key="3">
    <source>
        <dbReference type="Proteomes" id="UP000666369"/>
    </source>
</evidence>
<accession>A0ABX0FKC5</accession>
<proteinExistence type="predicted"/>
<keyword evidence="3" id="KW-1185">Reference proteome</keyword>
<keyword evidence="1" id="KW-0472">Membrane</keyword>
<sequence>MKTTLKPRPAPGRQSGIALLEVMIAIVILGIGLLGTIGLQARAYSALSDAGMRAEATLASEKLIGTLSADLPNVLGYNLVAGANPNSLLKPWVLETQQNIPGAVISVAVQPQPAANRAQVNIVIQWQRKANTEPNTHHVTAYVAM</sequence>
<name>A0ABX0FKC5_9BURK</name>
<keyword evidence="1" id="KW-0812">Transmembrane</keyword>
<dbReference type="Proteomes" id="UP000666369">
    <property type="component" value="Unassembled WGS sequence"/>
</dbReference>